<dbReference type="GO" id="GO:0042302">
    <property type="term" value="F:structural constituent of cuticle"/>
    <property type="evidence" value="ECO:0007669"/>
    <property type="project" value="UniProtKB-UniRule"/>
</dbReference>
<accession>A0A6L2Q1E1</accession>
<sequence>MVSKTSPGPRSFTFLPNQKRQSFLQLLIIASLALSYVMAEPPIPANLGGYARQPSSQYGVPESLGRQGGFNIPSAQYGAPRASSRIGGAGSLSTQYGAPAASSRFGNGASTQFGGSTAPASRYGVPGVSSRFGGDNSLSTQYGAPRAANRFGSSSTPSTQYGVPGISSRFGGPSSLSPQFGASGASSRFEGTNSVSTQYGAPSASRRFNVPKSQYAQDGGYATSRGPYNAQDDDLTEPANYQYSYEVQDAESGSEFSQEESRQDEHAQGSYRVLLPDGRLQIVEYEADQEGYRPQIRYEDIGAGYQSGPQQRGHEGPY</sequence>
<gene>
    <name evidence="4" type="ORF">Cfor_07016</name>
</gene>
<dbReference type="Pfam" id="PF00379">
    <property type="entry name" value="Chitin_bind_4"/>
    <property type="match status" value="1"/>
</dbReference>
<dbReference type="InterPro" id="IPR051217">
    <property type="entry name" value="Insect_Cuticle_Struc_Prot"/>
</dbReference>
<dbReference type="PROSITE" id="PS51155">
    <property type="entry name" value="CHIT_BIND_RR_2"/>
    <property type="match status" value="1"/>
</dbReference>
<protein>
    <recommendedName>
        <fullName evidence="6">Pro-resilin</fullName>
    </recommendedName>
</protein>
<evidence type="ECO:0000256" key="1">
    <source>
        <dbReference type="ARBA" id="ARBA00022460"/>
    </source>
</evidence>
<feature type="compositionally biased region" description="Polar residues" evidence="3">
    <location>
        <begin position="151"/>
        <end position="161"/>
    </location>
</feature>
<dbReference type="PANTHER" id="PTHR12236:SF98">
    <property type="entry name" value="CUTICULAR PROTEIN 56F"/>
    <property type="match status" value="1"/>
</dbReference>
<keyword evidence="5" id="KW-1185">Reference proteome</keyword>
<feature type="region of interest" description="Disordered" evidence="3">
    <location>
        <begin position="132"/>
        <end position="210"/>
    </location>
</feature>
<organism evidence="4 5">
    <name type="scientific">Coptotermes formosanus</name>
    <name type="common">Formosan subterranean termite</name>
    <dbReference type="NCBI Taxonomy" id="36987"/>
    <lineage>
        <taxon>Eukaryota</taxon>
        <taxon>Metazoa</taxon>
        <taxon>Ecdysozoa</taxon>
        <taxon>Arthropoda</taxon>
        <taxon>Hexapoda</taxon>
        <taxon>Insecta</taxon>
        <taxon>Pterygota</taxon>
        <taxon>Neoptera</taxon>
        <taxon>Polyneoptera</taxon>
        <taxon>Dictyoptera</taxon>
        <taxon>Blattodea</taxon>
        <taxon>Blattoidea</taxon>
        <taxon>Termitoidae</taxon>
        <taxon>Rhinotermitidae</taxon>
        <taxon>Coptotermes</taxon>
    </lineage>
</organism>
<evidence type="ECO:0000313" key="5">
    <source>
        <dbReference type="Proteomes" id="UP000502823"/>
    </source>
</evidence>
<dbReference type="InterPro" id="IPR000618">
    <property type="entry name" value="Insect_cuticle"/>
</dbReference>
<dbReference type="PANTHER" id="PTHR12236">
    <property type="entry name" value="STRUCTURAL CONTITUENT OF CUTICLE"/>
    <property type="match status" value="1"/>
</dbReference>
<dbReference type="GO" id="GO:0005615">
    <property type="term" value="C:extracellular space"/>
    <property type="evidence" value="ECO:0007669"/>
    <property type="project" value="TreeGrafter"/>
</dbReference>
<dbReference type="AlphaFoldDB" id="A0A6L2Q1E1"/>
<comment type="caution">
    <text evidence="4">The sequence shown here is derived from an EMBL/GenBank/DDBJ whole genome shotgun (WGS) entry which is preliminary data.</text>
</comment>
<evidence type="ECO:0000256" key="2">
    <source>
        <dbReference type="PROSITE-ProRule" id="PRU00497"/>
    </source>
</evidence>
<dbReference type="GO" id="GO:0031012">
    <property type="term" value="C:extracellular matrix"/>
    <property type="evidence" value="ECO:0007669"/>
    <property type="project" value="TreeGrafter"/>
</dbReference>
<dbReference type="OrthoDB" id="6425109at2759"/>
<dbReference type="Proteomes" id="UP000502823">
    <property type="component" value="Unassembled WGS sequence"/>
</dbReference>
<evidence type="ECO:0000313" key="4">
    <source>
        <dbReference type="EMBL" id="GFG38701.1"/>
    </source>
</evidence>
<keyword evidence="1 2" id="KW-0193">Cuticle</keyword>
<evidence type="ECO:0008006" key="6">
    <source>
        <dbReference type="Google" id="ProtNLM"/>
    </source>
</evidence>
<feature type="compositionally biased region" description="Polar residues" evidence="3">
    <location>
        <begin position="174"/>
        <end position="200"/>
    </location>
</feature>
<dbReference type="PROSITE" id="PS00233">
    <property type="entry name" value="CHIT_BIND_RR_1"/>
    <property type="match status" value="1"/>
</dbReference>
<name>A0A6L2Q1E1_COPFO</name>
<reference evidence="5" key="1">
    <citation type="submission" date="2020-01" db="EMBL/GenBank/DDBJ databases">
        <title>Draft genome sequence of the Termite Coptotermes fromosanus.</title>
        <authorList>
            <person name="Itakura S."/>
            <person name="Yosikawa Y."/>
            <person name="Umezawa K."/>
        </authorList>
    </citation>
    <scope>NUCLEOTIDE SEQUENCE [LARGE SCALE GENOMIC DNA]</scope>
</reference>
<dbReference type="PRINTS" id="PR00947">
    <property type="entry name" value="CUTICLE"/>
</dbReference>
<proteinExistence type="predicted"/>
<dbReference type="InterPro" id="IPR031311">
    <property type="entry name" value="CHIT_BIND_RR_consensus"/>
</dbReference>
<feature type="region of interest" description="Disordered" evidence="3">
    <location>
        <begin position="216"/>
        <end position="235"/>
    </location>
</feature>
<dbReference type="EMBL" id="BLKM01012995">
    <property type="protein sequence ID" value="GFG38701.1"/>
    <property type="molecule type" value="Genomic_DNA"/>
</dbReference>
<dbReference type="InParanoid" id="A0A6L2Q1E1"/>
<evidence type="ECO:0000256" key="3">
    <source>
        <dbReference type="SAM" id="MobiDB-lite"/>
    </source>
</evidence>
<feature type="region of interest" description="Disordered" evidence="3">
    <location>
        <begin position="248"/>
        <end position="318"/>
    </location>
</feature>